<dbReference type="AlphaFoldDB" id="A0A835BRQ4"/>
<evidence type="ECO:0000256" key="3">
    <source>
        <dbReference type="ARBA" id="ARBA00022989"/>
    </source>
</evidence>
<feature type="transmembrane region" description="Helical" evidence="6">
    <location>
        <begin position="167"/>
        <end position="188"/>
    </location>
</feature>
<dbReference type="OrthoDB" id="5547497at2759"/>
<organism evidence="8 9">
    <name type="scientific">Digitaria exilis</name>
    <dbReference type="NCBI Taxonomy" id="1010633"/>
    <lineage>
        <taxon>Eukaryota</taxon>
        <taxon>Viridiplantae</taxon>
        <taxon>Streptophyta</taxon>
        <taxon>Embryophyta</taxon>
        <taxon>Tracheophyta</taxon>
        <taxon>Spermatophyta</taxon>
        <taxon>Magnoliopsida</taxon>
        <taxon>Liliopsida</taxon>
        <taxon>Poales</taxon>
        <taxon>Poaceae</taxon>
        <taxon>PACMAD clade</taxon>
        <taxon>Panicoideae</taxon>
        <taxon>Panicodae</taxon>
        <taxon>Paniceae</taxon>
        <taxon>Anthephorinae</taxon>
        <taxon>Digitaria</taxon>
    </lineage>
</organism>
<dbReference type="PANTHER" id="PTHR11132">
    <property type="entry name" value="SOLUTE CARRIER FAMILY 35"/>
    <property type="match status" value="1"/>
</dbReference>
<feature type="domain" description="Sugar phosphate transporter" evidence="7">
    <location>
        <begin position="24"/>
        <end position="315"/>
    </location>
</feature>
<evidence type="ECO:0000256" key="1">
    <source>
        <dbReference type="ARBA" id="ARBA00004141"/>
    </source>
</evidence>
<feature type="transmembrane region" description="Helical" evidence="6">
    <location>
        <begin position="271"/>
        <end position="292"/>
    </location>
</feature>
<feature type="transmembrane region" description="Helical" evidence="6">
    <location>
        <begin position="137"/>
        <end position="155"/>
    </location>
</feature>
<dbReference type="InterPro" id="IPR004853">
    <property type="entry name" value="Sugar_P_trans_dom"/>
</dbReference>
<feature type="transmembrane region" description="Helical" evidence="6">
    <location>
        <begin position="239"/>
        <end position="259"/>
    </location>
</feature>
<dbReference type="Proteomes" id="UP000636709">
    <property type="component" value="Unassembled WGS sequence"/>
</dbReference>
<evidence type="ECO:0000313" key="8">
    <source>
        <dbReference type="EMBL" id="KAF8706445.1"/>
    </source>
</evidence>
<keyword evidence="4 6" id="KW-0472">Membrane</keyword>
<dbReference type="GO" id="GO:0016020">
    <property type="term" value="C:membrane"/>
    <property type="evidence" value="ECO:0007669"/>
    <property type="project" value="UniProtKB-SubCell"/>
</dbReference>
<feature type="transmembrane region" description="Helical" evidence="6">
    <location>
        <begin position="59"/>
        <end position="77"/>
    </location>
</feature>
<keyword evidence="9" id="KW-1185">Reference proteome</keyword>
<keyword evidence="2 6" id="KW-0812">Transmembrane</keyword>
<protein>
    <recommendedName>
        <fullName evidence="7">Sugar phosphate transporter domain-containing protein</fullName>
    </recommendedName>
</protein>
<name>A0A835BRQ4_9POAL</name>
<feature type="region of interest" description="Disordered" evidence="5">
    <location>
        <begin position="320"/>
        <end position="350"/>
    </location>
</feature>
<evidence type="ECO:0000256" key="5">
    <source>
        <dbReference type="SAM" id="MobiDB-lite"/>
    </source>
</evidence>
<evidence type="ECO:0000256" key="4">
    <source>
        <dbReference type="ARBA" id="ARBA00023136"/>
    </source>
</evidence>
<gene>
    <name evidence="8" type="ORF">HU200_030716</name>
</gene>
<evidence type="ECO:0000256" key="2">
    <source>
        <dbReference type="ARBA" id="ARBA00022692"/>
    </source>
</evidence>
<comment type="caution">
    <text evidence="8">The sequence shown here is derived from an EMBL/GenBank/DDBJ whole genome shotgun (WGS) entry which is preliminary data.</text>
</comment>
<evidence type="ECO:0000313" key="9">
    <source>
        <dbReference type="Proteomes" id="UP000636709"/>
    </source>
</evidence>
<dbReference type="Pfam" id="PF03151">
    <property type="entry name" value="TPT"/>
    <property type="match status" value="1"/>
</dbReference>
<evidence type="ECO:0000256" key="6">
    <source>
        <dbReference type="SAM" id="Phobius"/>
    </source>
</evidence>
<evidence type="ECO:0000259" key="7">
    <source>
        <dbReference type="Pfam" id="PF03151"/>
    </source>
</evidence>
<feature type="transmembrane region" description="Helical" evidence="6">
    <location>
        <begin position="200"/>
        <end position="218"/>
    </location>
</feature>
<keyword evidence="3 6" id="KW-1133">Transmembrane helix</keyword>
<dbReference type="EMBL" id="JACEFO010001767">
    <property type="protein sequence ID" value="KAF8706445.1"/>
    <property type="molecule type" value="Genomic_DNA"/>
</dbReference>
<feature type="transmembrane region" description="Helical" evidence="6">
    <location>
        <begin position="19"/>
        <end position="47"/>
    </location>
</feature>
<sequence length="350" mass="38584">MSTYCTWTLGYISFQLINYIFSCAATTLTGLHFVTTTMMTIVFRWLGLSQPSHLPLADLVKFVIFSNLSIVGMNVSLMWNSVGFYQIAKLCMIPASCLLEVAFDHVHYSRDTKLSIMVVLIGVAVCTVTDVSVNAKGLIAAVIAVWSTALQQYYVHFLQRKHSLNSFNLLGHTAPAQAGSLLLVGPFVDYLLTGQRVDHFNFSSLALVRTLSVIYAAASHLSDCWLRIRNKTYAMVYKVSLILQFFLVLSCFIAVGVNLSQFICIGRFSAVSFQVLGHMKTVLVLSLGFLFFGKEGLNLQVVLGMVLAVIGMIWYGNASAKPGGKERRSVLPVRSTSLKTSSEEPDGDEK</sequence>
<comment type="subcellular location">
    <subcellularLocation>
        <location evidence="1">Membrane</location>
        <topology evidence="1">Multi-pass membrane protein</topology>
    </subcellularLocation>
</comment>
<feature type="transmembrane region" description="Helical" evidence="6">
    <location>
        <begin position="299"/>
        <end position="316"/>
    </location>
</feature>
<reference evidence="8" key="1">
    <citation type="submission" date="2020-07" db="EMBL/GenBank/DDBJ databases">
        <title>Genome sequence and genetic diversity analysis of an under-domesticated orphan crop, white fonio (Digitaria exilis).</title>
        <authorList>
            <person name="Bennetzen J.L."/>
            <person name="Chen S."/>
            <person name="Ma X."/>
            <person name="Wang X."/>
            <person name="Yssel A.E.J."/>
            <person name="Chaluvadi S.R."/>
            <person name="Johnson M."/>
            <person name="Gangashetty P."/>
            <person name="Hamidou F."/>
            <person name="Sanogo M.D."/>
            <person name="Zwaenepoel A."/>
            <person name="Wallace J."/>
            <person name="Van De Peer Y."/>
            <person name="Van Deynze A."/>
        </authorList>
    </citation>
    <scope>NUCLEOTIDE SEQUENCE</scope>
    <source>
        <tissue evidence="8">Leaves</tissue>
    </source>
</reference>
<proteinExistence type="predicted"/>
<accession>A0A835BRQ4</accession>
<dbReference type="InterPro" id="IPR050186">
    <property type="entry name" value="TPT_transporter"/>
</dbReference>